<dbReference type="eggNOG" id="COG0341">
    <property type="taxonomic scope" value="Bacteria"/>
</dbReference>
<dbReference type="FunFam" id="1.20.1640.10:FF:000024">
    <property type="entry name" value="Multifunctional fusion protein"/>
    <property type="match status" value="1"/>
</dbReference>
<evidence type="ECO:0000259" key="14">
    <source>
        <dbReference type="Pfam" id="PF02355"/>
    </source>
</evidence>
<evidence type="ECO:0000256" key="7">
    <source>
        <dbReference type="ARBA" id="ARBA00023010"/>
    </source>
</evidence>
<dbReference type="SUPFAM" id="SSF82866">
    <property type="entry name" value="Multidrug efflux transporter AcrB transmembrane domain"/>
    <property type="match status" value="1"/>
</dbReference>
<reference evidence="15 16" key="1">
    <citation type="submission" date="2010-12" db="EMBL/GenBank/DDBJ databases">
        <authorList>
            <person name="Muzny D."/>
            <person name="Qin X."/>
            <person name="Deng J."/>
            <person name="Jiang H."/>
            <person name="Liu Y."/>
            <person name="Qu J."/>
            <person name="Song X.-Z."/>
            <person name="Zhang L."/>
            <person name="Thornton R."/>
            <person name="Coyle M."/>
            <person name="Francisco L."/>
            <person name="Jackson L."/>
            <person name="Javaid M."/>
            <person name="Korchina V."/>
            <person name="Kovar C."/>
            <person name="Mata R."/>
            <person name="Mathew T."/>
            <person name="Ngo R."/>
            <person name="Nguyen L."/>
            <person name="Nguyen N."/>
            <person name="Okwuonu G."/>
            <person name="Ongeri F."/>
            <person name="Pham C."/>
            <person name="Simmons D."/>
            <person name="Wilczek-Boney K."/>
            <person name="Hale W."/>
            <person name="Jakkamsetti A."/>
            <person name="Pham P."/>
            <person name="Ruth R."/>
            <person name="San Lucas F."/>
            <person name="Warren J."/>
            <person name="Zhang J."/>
            <person name="Zhao Z."/>
            <person name="Zhou C."/>
            <person name="Zhu D."/>
            <person name="Lee S."/>
            <person name="Bess C."/>
            <person name="Blankenburg K."/>
            <person name="Forbes L."/>
            <person name="Fu Q."/>
            <person name="Gubbala S."/>
            <person name="Hirani K."/>
            <person name="Jayaseelan J.C."/>
            <person name="Lara F."/>
            <person name="Munidasa M."/>
            <person name="Palculict T."/>
            <person name="Patil S."/>
            <person name="Pu L.-L."/>
            <person name="Saada N."/>
            <person name="Tang L."/>
            <person name="Weissenberger G."/>
            <person name="Zhu Y."/>
            <person name="Hemphill L."/>
            <person name="Shang Y."/>
            <person name="Youmans B."/>
            <person name="Ayvaz T."/>
            <person name="Ross M."/>
            <person name="Santibanez J."/>
            <person name="Aqrawi P."/>
            <person name="Gross S."/>
            <person name="Joshi V."/>
            <person name="Fowler G."/>
            <person name="Nazareth L."/>
            <person name="Reid J."/>
            <person name="Worley K."/>
            <person name="Petrosino J."/>
            <person name="Highlander S."/>
            <person name="Gibbs R."/>
        </authorList>
    </citation>
    <scope>NUCLEOTIDE SEQUENCE [LARGE SCALE GENOMIC DNA]</scope>
    <source>
        <strain evidence="15 16">ATCC 23263</strain>
    </source>
</reference>
<dbReference type="NCBIfam" id="TIGR00916">
    <property type="entry name" value="2A0604s01"/>
    <property type="match status" value="1"/>
</dbReference>
<dbReference type="Pfam" id="PF07549">
    <property type="entry name" value="Sec_GG"/>
    <property type="match status" value="1"/>
</dbReference>
<dbReference type="InterPro" id="IPR022645">
    <property type="entry name" value="SecD/SecF_bac"/>
</dbReference>
<evidence type="ECO:0000313" key="15">
    <source>
        <dbReference type="EMBL" id="EFV02502.1"/>
    </source>
</evidence>
<dbReference type="GO" id="GO:0043952">
    <property type="term" value="P:protein transport by the Sec complex"/>
    <property type="evidence" value="ECO:0007669"/>
    <property type="project" value="UniProtKB-UniRule"/>
</dbReference>
<accession>E6MEH7</accession>
<comment type="subunit">
    <text evidence="12">Forms a complex with SecD. Part of the essential Sec protein translocation apparatus which comprises SecA, SecYEG and auxiliary proteins SecDF. Other proteins may also be involved.</text>
</comment>
<dbReference type="HOGENOM" id="CLU_050012_0_0_9"/>
<comment type="subcellular location">
    <subcellularLocation>
        <location evidence="1 12">Cell membrane</location>
        <topology evidence="1 12">Multi-pass membrane protein</topology>
    </subcellularLocation>
</comment>
<feature type="transmembrane region" description="Helical" evidence="12">
    <location>
        <begin position="250"/>
        <end position="268"/>
    </location>
</feature>
<keyword evidence="3 12" id="KW-1003">Cell membrane</keyword>
<feature type="domain" description="Protein export membrane protein SecD/SecF C-terminal" evidence="14">
    <location>
        <begin position="123"/>
        <end position="302"/>
    </location>
</feature>
<dbReference type="AlphaFoldDB" id="E6MEH7"/>
<dbReference type="EMBL" id="AEQN01000007">
    <property type="protein sequence ID" value="EFV02502.1"/>
    <property type="molecule type" value="Genomic_DNA"/>
</dbReference>
<dbReference type="InterPro" id="IPR055344">
    <property type="entry name" value="SecD_SecF_C_bact"/>
</dbReference>
<comment type="caution">
    <text evidence="15">The sequence shown here is derived from an EMBL/GenBank/DDBJ whole genome shotgun (WGS) entry which is preliminary data.</text>
</comment>
<evidence type="ECO:0000256" key="1">
    <source>
        <dbReference type="ARBA" id="ARBA00004651"/>
    </source>
</evidence>
<keyword evidence="2 12" id="KW-0813">Transport</keyword>
<sequence>MVFKEAVMAKEQKQKRILPFIEHTKIWLSISLILVIIAVGALGVRGLNFGIDFAGGTTVTVNLHQAFKTEDIRSITKTFDKNADITYSGNAKQSAVISTKVSLNNLQQKKLLGDFQKRYPKVQQKDVSVDRITASVGRETTRNTILASLAAIALILVYVTIRFEFFFGLASVIALFHDIIVVIGVYALFQIQVNSPFIAAILTILGYSINDTIVVFDRIRENENEMGMANIAEMTKLVDASITQTLKRSINTVATTLVAIIALYIFAVDAIRNFAMPLIVGIACGCYSSIFVASPLWVIFQKHAKKSRFNTKQHKRAKRRRDRKVEKIEV</sequence>
<evidence type="ECO:0000256" key="12">
    <source>
        <dbReference type="HAMAP-Rule" id="MF_01464"/>
    </source>
</evidence>
<feature type="transmembrane region" description="Helical" evidence="12">
    <location>
        <begin position="195"/>
        <end position="216"/>
    </location>
</feature>
<dbReference type="InterPro" id="IPR022646">
    <property type="entry name" value="SecD/SecF_CS"/>
</dbReference>
<dbReference type="STRING" id="887929.HMP0721_0410"/>
<gene>
    <name evidence="12 15" type="primary">secF</name>
    <name evidence="15" type="ORF">HMP0721_0410</name>
</gene>
<keyword evidence="5 12" id="KW-0653">Protein transport</keyword>
<evidence type="ECO:0000256" key="13">
    <source>
        <dbReference type="SAM" id="MobiDB-lite"/>
    </source>
</evidence>
<comment type="similarity">
    <text evidence="11">In the N-terminal section; belongs to the SecD/SecF family. SecD subfamily.</text>
</comment>
<dbReference type="HAMAP" id="MF_01464_B">
    <property type="entry name" value="SecF_B"/>
    <property type="match status" value="1"/>
</dbReference>
<dbReference type="GO" id="GO:0006605">
    <property type="term" value="P:protein targeting"/>
    <property type="evidence" value="ECO:0007669"/>
    <property type="project" value="UniProtKB-UniRule"/>
</dbReference>
<dbReference type="InterPro" id="IPR048634">
    <property type="entry name" value="SecD_SecF_C"/>
</dbReference>
<feature type="transmembrane region" description="Helical" evidence="12">
    <location>
        <begin position="144"/>
        <end position="161"/>
    </location>
</feature>
<feature type="transmembrane region" description="Helical" evidence="12">
    <location>
        <begin position="26"/>
        <end position="44"/>
    </location>
</feature>
<evidence type="ECO:0000256" key="3">
    <source>
        <dbReference type="ARBA" id="ARBA00022475"/>
    </source>
</evidence>
<dbReference type="NCBIfam" id="TIGR00966">
    <property type="entry name" value="transloc_SecF"/>
    <property type="match status" value="1"/>
</dbReference>
<keyword evidence="4 12" id="KW-0812">Transmembrane</keyword>
<comment type="similarity">
    <text evidence="12">Belongs to the SecD/SecF family. SecF subfamily.</text>
</comment>
<comment type="function">
    <text evidence="9 12">Part of the Sec protein translocase complex. Interacts with the SecYEG preprotein conducting channel. SecDF uses the proton motive force (PMF) to complete protein translocation after the ATP-dependent function of SecA.</text>
</comment>
<keyword evidence="16" id="KW-1185">Reference proteome</keyword>
<evidence type="ECO:0000256" key="4">
    <source>
        <dbReference type="ARBA" id="ARBA00022692"/>
    </source>
</evidence>
<dbReference type="Proteomes" id="UP000004754">
    <property type="component" value="Unassembled WGS sequence"/>
</dbReference>
<dbReference type="PANTHER" id="PTHR30081">
    <property type="entry name" value="PROTEIN-EXPORT MEMBRANE PROTEIN SEC"/>
    <property type="match status" value="1"/>
</dbReference>
<feature type="transmembrane region" description="Helical" evidence="12">
    <location>
        <begin position="274"/>
        <end position="300"/>
    </location>
</feature>
<name>E6MEH7_9FIRM</name>
<dbReference type="InterPro" id="IPR005665">
    <property type="entry name" value="SecF_bac"/>
</dbReference>
<evidence type="ECO:0000256" key="2">
    <source>
        <dbReference type="ARBA" id="ARBA00022448"/>
    </source>
</evidence>
<evidence type="ECO:0000256" key="5">
    <source>
        <dbReference type="ARBA" id="ARBA00022927"/>
    </source>
</evidence>
<dbReference type="GO" id="GO:0065002">
    <property type="term" value="P:intracellular protein transmembrane transport"/>
    <property type="evidence" value="ECO:0007669"/>
    <property type="project" value="UniProtKB-UniRule"/>
</dbReference>
<keyword evidence="6 12" id="KW-1133">Transmembrane helix</keyword>
<evidence type="ECO:0000256" key="11">
    <source>
        <dbReference type="ARBA" id="ARBA00061053"/>
    </source>
</evidence>
<keyword evidence="7 12" id="KW-0811">Translocation</keyword>
<evidence type="ECO:0000256" key="9">
    <source>
        <dbReference type="ARBA" id="ARBA00059018"/>
    </source>
</evidence>
<dbReference type="GO" id="GO:0015450">
    <property type="term" value="F:protein-transporting ATPase activity"/>
    <property type="evidence" value="ECO:0007669"/>
    <property type="project" value="InterPro"/>
</dbReference>
<dbReference type="PRINTS" id="PR01755">
    <property type="entry name" value="SECFTRNLCASE"/>
</dbReference>
<feature type="region of interest" description="Disordered" evidence="13">
    <location>
        <begin position="310"/>
        <end position="330"/>
    </location>
</feature>
<feature type="compositionally biased region" description="Basic residues" evidence="13">
    <location>
        <begin position="310"/>
        <end position="322"/>
    </location>
</feature>
<protein>
    <recommendedName>
        <fullName evidence="12">Protein-export membrane protein SecF</fullName>
    </recommendedName>
</protein>
<evidence type="ECO:0000256" key="10">
    <source>
        <dbReference type="ARBA" id="ARBA00060856"/>
    </source>
</evidence>
<evidence type="ECO:0000256" key="8">
    <source>
        <dbReference type="ARBA" id="ARBA00023136"/>
    </source>
</evidence>
<comment type="similarity">
    <text evidence="10">In the C-terminal section; belongs to the SecD/SecF family. SecF subfamily.</text>
</comment>
<evidence type="ECO:0000256" key="6">
    <source>
        <dbReference type="ARBA" id="ARBA00022989"/>
    </source>
</evidence>
<dbReference type="Pfam" id="PF02355">
    <property type="entry name" value="SecD_SecF_C"/>
    <property type="match status" value="1"/>
</dbReference>
<dbReference type="GO" id="GO:0005886">
    <property type="term" value="C:plasma membrane"/>
    <property type="evidence" value="ECO:0007669"/>
    <property type="project" value="UniProtKB-SubCell"/>
</dbReference>
<keyword evidence="8 12" id="KW-0472">Membrane</keyword>
<dbReference type="InterPro" id="IPR022813">
    <property type="entry name" value="SecD/SecF_arch_bac"/>
</dbReference>
<dbReference type="PANTHER" id="PTHR30081:SF8">
    <property type="entry name" value="PROTEIN TRANSLOCASE SUBUNIT SECF"/>
    <property type="match status" value="1"/>
</dbReference>
<evidence type="ECO:0000313" key="16">
    <source>
        <dbReference type="Proteomes" id="UP000004754"/>
    </source>
</evidence>
<proteinExistence type="inferred from homology"/>
<organism evidence="15 16">
    <name type="scientific">Pseudoramibacter alactolyticus ATCC 23263</name>
    <dbReference type="NCBI Taxonomy" id="887929"/>
    <lineage>
        <taxon>Bacteria</taxon>
        <taxon>Bacillati</taxon>
        <taxon>Bacillota</taxon>
        <taxon>Clostridia</taxon>
        <taxon>Eubacteriales</taxon>
        <taxon>Eubacteriaceae</taxon>
        <taxon>Pseudoramibacter</taxon>
    </lineage>
</organism>
<dbReference type="Gene3D" id="1.20.1640.10">
    <property type="entry name" value="Multidrug efflux transporter AcrB transmembrane domain"/>
    <property type="match status" value="1"/>
</dbReference>
<feature type="transmembrane region" description="Helical" evidence="12">
    <location>
        <begin position="166"/>
        <end position="189"/>
    </location>
</feature>